<dbReference type="GO" id="GO:0030619">
    <property type="term" value="F:U1 snRNA binding"/>
    <property type="evidence" value="ECO:0007669"/>
    <property type="project" value="EnsemblFungi"/>
</dbReference>
<dbReference type="EMBL" id="KV453842">
    <property type="protein sequence ID" value="ODV90794.1"/>
    <property type="molecule type" value="Genomic_DNA"/>
</dbReference>
<dbReference type="InterPro" id="IPR024945">
    <property type="entry name" value="Spt5_C_dom"/>
</dbReference>
<dbReference type="InterPro" id="IPR014722">
    <property type="entry name" value="Rib_uL2_dom2"/>
</dbReference>
<dbReference type="PIRSF" id="PIRSF036945">
    <property type="entry name" value="Spt5"/>
    <property type="match status" value="1"/>
</dbReference>
<dbReference type="Pfam" id="PF03439">
    <property type="entry name" value="Spt5-NGN"/>
    <property type="match status" value="1"/>
</dbReference>
<evidence type="ECO:0000313" key="13">
    <source>
        <dbReference type="Proteomes" id="UP000095023"/>
    </source>
</evidence>
<reference evidence="13" key="1">
    <citation type="submission" date="2016-02" db="EMBL/GenBank/DDBJ databases">
        <title>Comparative genomics of biotechnologically important yeasts.</title>
        <authorList>
            <consortium name="DOE Joint Genome Institute"/>
            <person name="Riley R."/>
            <person name="Haridas S."/>
            <person name="Wolfe K.H."/>
            <person name="Lopes M.R."/>
            <person name="Hittinger C.T."/>
            <person name="Goker M."/>
            <person name="Salamov A."/>
            <person name="Wisecaver J."/>
            <person name="Long T.M."/>
            <person name="Aerts A.L."/>
            <person name="Barry K."/>
            <person name="Choi C."/>
            <person name="Clum A."/>
            <person name="Coughlan A.Y."/>
            <person name="Deshpande S."/>
            <person name="Douglass A.P."/>
            <person name="Hanson S.J."/>
            <person name="Klenk H.-P."/>
            <person name="Labutti K."/>
            <person name="Lapidus A."/>
            <person name="Lindquist E."/>
            <person name="Lipzen A."/>
            <person name="Meier-Kolthoff J.P."/>
            <person name="Ohm R.A."/>
            <person name="Otillar R.P."/>
            <person name="Pangilinan J."/>
            <person name="Peng Y."/>
            <person name="Rokas A."/>
            <person name="Rosa C.A."/>
            <person name="Scheuner C."/>
            <person name="Sibirny A.A."/>
            <person name="Slot J.C."/>
            <person name="Stielow J.B."/>
            <person name="Sun H."/>
            <person name="Kurtzman C.P."/>
            <person name="Blackwell M."/>
            <person name="Jeffries T.W."/>
            <person name="Grigoriev I.V."/>
        </authorList>
    </citation>
    <scope>NUCLEOTIDE SEQUENCE [LARGE SCALE GENOMIC DNA]</scope>
    <source>
        <strain evidence="13">NRRL Y-17796</strain>
    </source>
</reference>
<feature type="domain" description="Spt5 C-terminal" evidence="11">
    <location>
        <begin position="785"/>
        <end position="947"/>
    </location>
</feature>
<dbReference type="GO" id="GO:0033553">
    <property type="term" value="C:rDNA heterochromatin"/>
    <property type="evidence" value="ECO:0007669"/>
    <property type="project" value="EnsemblFungi"/>
</dbReference>
<feature type="domain" description="KOW" evidence="10">
    <location>
        <begin position="682"/>
        <end position="709"/>
    </location>
</feature>
<dbReference type="CDD" id="cd06082">
    <property type="entry name" value="KOW_Spt5_2"/>
    <property type="match status" value="1"/>
</dbReference>
<dbReference type="GO" id="GO:0006338">
    <property type="term" value="P:chromatin remodeling"/>
    <property type="evidence" value="ECO:0007669"/>
    <property type="project" value="EnsemblFungi"/>
</dbReference>
<dbReference type="SUPFAM" id="SSF50104">
    <property type="entry name" value="Translation proteins SH3-like domain"/>
    <property type="match status" value="1"/>
</dbReference>
<comment type="function">
    <text evidence="6 7">The SPT4-SPT5 complex mediates both activation and inhibition of transcription elongation, and plays a role in pre-mRNA processing. This complex seems to be important for the stability of the RNA polymerase II elongation machinery on the chromatin template but not for the inherent ability of this machinery to translocate down the gene.</text>
</comment>
<feature type="compositionally biased region" description="Acidic residues" evidence="8">
    <location>
        <begin position="956"/>
        <end position="968"/>
    </location>
</feature>
<dbReference type="GO" id="GO:0000245">
    <property type="term" value="P:spliceosomal complex assembly"/>
    <property type="evidence" value="ECO:0007669"/>
    <property type="project" value="EnsemblFungi"/>
</dbReference>
<dbReference type="AlphaFoldDB" id="A0A1E4TG98"/>
<dbReference type="PANTHER" id="PTHR11125">
    <property type="entry name" value="SUPPRESSOR OF TY 5"/>
    <property type="match status" value="1"/>
</dbReference>
<accession>A0A1E4TG98</accession>
<dbReference type="InterPro" id="IPR057936">
    <property type="entry name" value="KOWx_Spt5"/>
</dbReference>
<evidence type="ECO:0000256" key="8">
    <source>
        <dbReference type="SAM" id="MobiDB-lite"/>
    </source>
</evidence>
<dbReference type="InterPro" id="IPR041976">
    <property type="entry name" value="KOW_Spt5_3"/>
</dbReference>
<evidence type="ECO:0000256" key="7">
    <source>
        <dbReference type="PIRNR" id="PIRNR036945"/>
    </source>
</evidence>
<feature type="compositionally biased region" description="Acidic residues" evidence="8">
    <location>
        <begin position="35"/>
        <end position="69"/>
    </location>
</feature>
<evidence type="ECO:0000256" key="3">
    <source>
        <dbReference type="ARBA" id="ARBA00020181"/>
    </source>
</evidence>
<evidence type="ECO:0000259" key="10">
    <source>
        <dbReference type="SMART" id="SM00739"/>
    </source>
</evidence>
<dbReference type="Pfam" id="PF12815">
    <property type="entry name" value="CTD"/>
    <property type="match status" value="1"/>
</dbReference>
<dbReference type="GO" id="GO:0032044">
    <property type="term" value="C:DSIF complex"/>
    <property type="evidence" value="ECO:0007669"/>
    <property type="project" value="EnsemblFungi"/>
</dbReference>
<feature type="region of interest" description="Disordered" evidence="8">
    <location>
        <begin position="313"/>
        <end position="334"/>
    </location>
</feature>
<dbReference type="GO" id="GO:0032968">
    <property type="term" value="P:positive regulation of transcription elongation by RNA polymerase II"/>
    <property type="evidence" value="ECO:0007669"/>
    <property type="project" value="EnsemblFungi"/>
</dbReference>
<evidence type="ECO:0000256" key="1">
    <source>
        <dbReference type="ARBA" id="ARBA00004123"/>
    </source>
</evidence>
<dbReference type="GO" id="GO:2001208">
    <property type="term" value="P:negative regulation of transcription elongation by RNA polymerase I"/>
    <property type="evidence" value="ECO:0007669"/>
    <property type="project" value="EnsemblFungi"/>
</dbReference>
<comment type="similarity">
    <text evidence="2 7">Belongs to the SPT5 family.</text>
</comment>
<dbReference type="GO" id="GO:0003729">
    <property type="term" value="F:mRNA binding"/>
    <property type="evidence" value="ECO:0007669"/>
    <property type="project" value="TreeGrafter"/>
</dbReference>
<feature type="domain" description="NusG-like N-terminal" evidence="9">
    <location>
        <begin position="176"/>
        <end position="265"/>
    </location>
</feature>
<dbReference type="InterPro" id="IPR005100">
    <property type="entry name" value="NGN-domain"/>
</dbReference>
<dbReference type="GO" id="GO:2000232">
    <property type="term" value="P:regulation of rRNA processing"/>
    <property type="evidence" value="ECO:0007669"/>
    <property type="project" value="EnsemblFungi"/>
</dbReference>
<dbReference type="GO" id="GO:0003711">
    <property type="term" value="F:transcription elongation factor activity"/>
    <property type="evidence" value="ECO:0007669"/>
    <property type="project" value="EnsemblFungi"/>
</dbReference>
<feature type="domain" description="KOW" evidence="10">
    <location>
        <begin position="471"/>
        <end position="498"/>
    </location>
</feature>
<dbReference type="GO" id="GO:0001042">
    <property type="term" value="F:RNA polymerase I core binding"/>
    <property type="evidence" value="ECO:0007669"/>
    <property type="project" value="EnsemblFungi"/>
</dbReference>
<feature type="region of interest" description="Disordered" evidence="8">
    <location>
        <begin position="1"/>
        <end position="105"/>
    </location>
</feature>
<evidence type="ECO:0000256" key="2">
    <source>
        <dbReference type="ARBA" id="ARBA00006956"/>
    </source>
</evidence>
<dbReference type="Pfam" id="PF23037">
    <property type="entry name" value="KOWx_SPT5"/>
    <property type="match status" value="1"/>
</dbReference>
<dbReference type="GO" id="GO:0030620">
    <property type="term" value="F:U2 snRNA binding"/>
    <property type="evidence" value="ECO:0007669"/>
    <property type="project" value="EnsemblFungi"/>
</dbReference>
<dbReference type="Pfam" id="PF23290">
    <property type="entry name" value="KOW5_SPT5"/>
    <property type="match status" value="1"/>
</dbReference>
<dbReference type="CDD" id="cd06085">
    <property type="entry name" value="KOW_Spt5_5"/>
    <property type="match status" value="1"/>
</dbReference>
<keyword evidence="5 7" id="KW-0539">Nucleus</keyword>
<feature type="compositionally biased region" description="Polar residues" evidence="8">
    <location>
        <begin position="1"/>
        <end position="24"/>
    </location>
</feature>
<keyword evidence="4 7" id="KW-0804">Transcription</keyword>
<dbReference type="OrthoDB" id="28901at2759"/>
<gene>
    <name evidence="12" type="ORF">CANCADRAFT_57216</name>
</gene>
<dbReference type="CDD" id="cd06081">
    <property type="entry name" value="KOW_Spt5_1"/>
    <property type="match status" value="1"/>
</dbReference>
<dbReference type="GO" id="GO:0030621">
    <property type="term" value="F:U4 snRNA binding"/>
    <property type="evidence" value="ECO:0007669"/>
    <property type="project" value="EnsemblFungi"/>
</dbReference>
<dbReference type="GO" id="GO:0010508">
    <property type="term" value="P:positive regulation of autophagy"/>
    <property type="evidence" value="ECO:0007669"/>
    <property type="project" value="EnsemblFungi"/>
</dbReference>
<dbReference type="Gene3D" id="3.30.70.940">
    <property type="entry name" value="NusG, N-terminal domain"/>
    <property type="match status" value="1"/>
</dbReference>
<dbReference type="FunFam" id="3.30.70.940:FF:000005">
    <property type="entry name" value="Transcription elongation factor SPT5"/>
    <property type="match status" value="1"/>
</dbReference>
<feature type="compositionally biased region" description="Gly residues" evidence="8">
    <location>
        <begin position="805"/>
        <end position="814"/>
    </location>
</feature>
<dbReference type="GO" id="GO:0019843">
    <property type="term" value="F:rRNA binding"/>
    <property type="evidence" value="ECO:0007669"/>
    <property type="project" value="EnsemblFungi"/>
</dbReference>
<dbReference type="CDD" id="cd06084">
    <property type="entry name" value="KOW_Spt5_4"/>
    <property type="match status" value="1"/>
</dbReference>
<evidence type="ECO:0000259" key="11">
    <source>
        <dbReference type="SMART" id="SM01104"/>
    </source>
</evidence>
<dbReference type="SMART" id="SM01104">
    <property type="entry name" value="CTD"/>
    <property type="match status" value="1"/>
</dbReference>
<dbReference type="InterPro" id="IPR041975">
    <property type="entry name" value="KOW_Spt5_2"/>
</dbReference>
<dbReference type="SMART" id="SM00739">
    <property type="entry name" value="KOW"/>
    <property type="match status" value="5"/>
</dbReference>
<feature type="region of interest" description="Disordered" evidence="8">
    <location>
        <begin position="749"/>
        <end position="979"/>
    </location>
</feature>
<dbReference type="Pfam" id="PF11942">
    <property type="entry name" value="Spt5_N"/>
    <property type="match status" value="1"/>
</dbReference>
<dbReference type="InterPro" id="IPR036735">
    <property type="entry name" value="NGN_dom_sf"/>
</dbReference>
<feature type="domain" description="KOW" evidence="10">
    <location>
        <begin position="271"/>
        <end position="298"/>
    </location>
</feature>
<dbReference type="GO" id="GO:0042393">
    <property type="term" value="F:histone binding"/>
    <property type="evidence" value="ECO:0007669"/>
    <property type="project" value="EnsemblFungi"/>
</dbReference>
<dbReference type="GO" id="GO:0006368">
    <property type="term" value="P:transcription elongation by RNA polymerase II"/>
    <property type="evidence" value="ECO:0007669"/>
    <property type="project" value="EnsemblFungi"/>
</dbReference>
<dbReference type="SMART" id="SM00738">
    <property type="entry name" value="NGN"/>
    <property type="match status" value="1"/>
</dbReference>
<dbReference type="InterPro" id="IPR008991">
    <property type="entry name" value="Translation_prot_SH3-like_sf"/>
</dbReference>
<dbReference type="InterPro" id="IPR039385">
    <property type="entry name" value="NGN_Euk"/>
</dbReference>
<feature type="compositionally biased region" description="Polar residues" evidence="8">
    <location>
        <begin position="886"/>
        <end position="898"/>
    </location>
</feature>
<dbReference type="PANTHER" id="PTHR11125:SF7">
    <property type="entry name" value="TRANSCRIPTION ELONGATION FACTOR SPT5"/>
    <property type="match status" value="1"/>
</dbReference>
<feature type="compositionally biased region" description="Low complexity" evidence="8">
    <location>
        <begin position="937"/>
        <end position="955"/>
    </location>
</feature>
<protein>
    <recommendedName>
        <fullName evidence="3 7">Transcription elongation factor SPT5</fullName>
    </recommendedName>
</protein>
<dbReference type="InterPro" id="IPR005824">
    <property type="entry name" value="KOW"/>
</dbReference>
<dbReference type="Pfam" id="PF23291">
    <property type="entry name" value="KOW4_SPT5"/>
    <property type="match status" value="1"/>
</dbReference>
<dbReference type="InterPro" id="IPR039659">
    <property type="entry name" value="SPT5"/>
</dbReference>
<dbReference type="InterPro" id="IPR041977">
    <property type="entry name" value="KOW_Spt5_4"/>
</dbReference>
<feature type="domain" description="KOW" evidence="10">
    <location>
        <begin position="592"/>
        <end position="617"/>
    </location>
</feature>
<feature type="compositionally biased region" description="Low complexity" evidence="8">
    <location>
        <begin position="906"/>
        <end position="930"/>
    </location>
</feature>
<organism evidence="12 13">
    <name type="scientific">Tortispora caseinolytica NRRL Y-17796</name>
    <dbReference type="NCBI Taxonomy" id="767744"/>
    <lineage>
        <taxon>Eukaryota</taxon>
        <taxon>Fungi</taxon>
        <taxon>Dikarya</taxon>
        <taxon>Ascomycota</taxon>
        <taxon>Saccharomycotina</taxon>
        <taxon>Trigonopsidomycetes</taxon>
        <taxon>Trigonopsidales</taxon>
        <taxon>Trigonopsidaceae</taxon>
        <taxon>Tortispora</taxon>
    </lineage>
</organism>
<dbReference type="Gene3D" id="2.30.30.30">
    <property type="match status" value="3"/>
</dbReference>
<dbReference type="GO" id="GO:0070990">
    <property type="term" value="F:snRNP binding"/>
    <property type="evidence" value="ECO:0007669"/>
    <property type="project" value="EnsemblFungi"/>
</dbReference>
<dbReference type="GO" id="GO:0090262">
    <property type="term" value="P:regulation of transcription-coupled nucleotide-excision repair"/>
    <property type="evidence" value="ECO:0007669"/>
    <property type="project" value="EnsemblFungi"/>
</dbReference>
<dbReference type="CDD" id="cd06083">
    <property type="entry name" value="KOW_Spt5_3"/>
    <property type="match status" value="1"/>
</dbReference>
<dbReference type="GO" id="GO:0030623">
    <property type="term" value="F:U5 snRNA binding"/>
    <property type="evidence" value="ECO:0007669"/>
    <property type="project" value="EnsemblFungi"/>
</dbReference>
<evidence type="ECO:0000256" key="6">
    <source>
        <dbReference type="ARBA" id="ARBA00024691"/>
    </source>
</evidence>
<dbReference type="CDD" id="cd09888">
    <property type="entry name" value="NGN_Euk"/>
    <property type="match status" value="1"/>
</dbReference>
<proteinExistence type="inferred from homology"/>
<dbReference type="GO" id="GO:0008298">
    <property type="term" value="P:intracellular mRNA localization"/>
    <property type="evidence" value="ECO:0007669"/>
    <property type="project" value="EnsemblFungi"/>
</dbReference>
<dbReference type="GO" id="GO:0017070">
    <property type="term" value="F:U6 snRNA binding"/>
    <property type="evidence" value="ECO:0007669"/>
    <property type="project" value="EnsemblFungi"/>
</dbReference>
<evidence type="ECO:0000256" key="5">
    <source>
        <dbReference type="ARBA" id="ARBA00023242"/>
    </source>
</evidence>
<dbReference type="Pfam" id="PF23284">
    <property type="entry name" value="KOW2_Spt5"/>
    <property type="match status" value="1"/>
</dbReference>
<dbReference type="Proteomes" id="UP000095023">
    <property type="component" value="Unassembled WGS sequence"/>
</dbReference>
<evidence type="ECO:0000256" key="4">
    <source>
        <dbReference type="ARBA" id="ARBA00023163"/>
    </source>
</evidence>
<comment type="subcellular location">
    <subcellularLocation>
        <location evidence="1 7">Nucleus</location>
    </subcellularLocation>
</comment>
<dbReference type="Pfam" id="PF00467">
    <property type="entry name" value="KOW"/>
    <property type="match status" value="1"/>
</dbReference>
<feature type="compositionally biased region" description="Acidic residues" evidence="8">
    <location>
        <begin position="85"/>
        <end position="105"/>
    </location>
</feature>
<dbReference type="GO" id="GO:0003677">
    <property type="term" value="F:DNA binding"/>
    <property type="evidence" value="ECO:0007669"/>
    <property type="project" value="EnsemblFungi"/>
</dbReference>
<dbReference type="GO" id="GO:0001179">
    <property type="term" value="F:RNA polymerase I general transcription initiation factor binding"/>
    <property type="evidence" value="ECO:0007669"/>
    <property type="project" value="EnsemblFungi"/>
</dbReference>
<dbReference type="InterPro" id="IPR041978">
    <property type="entry name" value="KOW_Spt5_5"/>
</dbReference>
<dbReference type="InterPro" id="IPR017071">
    <property type="entry name" value="TF_Spt5_eukaryote"/>
</dbReference>
<evidence type="ECO:0000313" key="12">
    <source>
        <dbReference type="EMBL" id="ODV90794.1"/>
    </source>
</evidence>
<dbReference type="GO" id="GO:0140463">
    <property type="term" value="F:chromatin-protein adaptor activity"/>
    <property type="evidence" value="ECO:0007669"/>
    <property type="project" value="EnsemblFungi"/>
</dbReference>
<dbReference type="InterPro" id="IPR041973">
    <property type="entry name" value="KOW_Spt5_1"/>
</dbReference>
<dbReference type="InterPro" id="IPR006645">
    <property type="entry name" value="NGN-like_dom"/>
</dbReference>
<dbReference type="GO" id="GO:2001209">
    <property type="term" value="P:positive regulation of transcription elongation by RNA polymerase I"/>
    <property type="evidence" value="ECO:0007669"/>
    <property type="project" value="EnsemblFungi"/>
</dbReference>
<keyword evidence="13" id="KW-1185">Reference proteome</keyword>
<dbReference type="InterPro" id="IPR022581">
    <property type="entry name" value="Spt5_N"/>
</dbReference>
<sequence length="979" mass="106258">MSESGTSPLVDSSQGNQSGANQTENDLEKDGADQRDEDEGIDGEEDEENEDEDEEDEDDEDEEDEDDDIQGPSRKRARPNQFLDVEAEVDEDEEEVEEEDDELGREDGFIEESIDAFNEDDRAHRQLDRQRQDLAEADAERIAEELRERYGRSTAAKFQAESGVVPQRLLLPSIDDPTIWGVRARPGREKHVVEHLMRKKIALQYTKNPMQIISAFQRDSFAGYVYIEARKQSAVMEALKGVTNVFLSRVVKVPLSEYTDLLRAHKSQDVELKPGMYVRIKRGKYSGDLAVVENFAESGLEVRLKIIPRLDYGKGQESSSTRKRPTSSLKNRPPAGLFSEQEALKYDPQNLQRRGPNLFIYAGDEYIDGYLFKDYKISHLETQKVDPRLDEVMRFGNAEDDGIDLRALAQSINKQVNVLQPNDLVEIFEGEQAGVSGHVTSVDGDIVTLVPDDGPLKGQGIEVLASGVRKRFSTGDHVKVVSGRYKDNSGMIVGVSGDEVTIVADNSQEEFTVFSRDLVSAAESGGVVHLGKYDLHDLIQFNGTNVGCIIRIDRLSVTVIDRNDVVTIVQEGAISLKITEKNGFATDKTGNEIRTGDTIKEIEGKRRQGTVLHIYRDVLFCHDRKMTENSGVFACNSSDCMTVMAKGGRVSSGPDLNRMNPNLQVGSNPMNPPQMARSGGRDQTIGKSVKIAKGPLKGLIGIVKDATDSTARVELHAKSKIMSIDKASLKYEKPRGSGMYVSYSQLMTPASRDSRGQGDATPAGSGGGKTPAWASGGKTPSWAAGGKTPAWGAGGKTPAWTAGGRTPGYAGGGKTPAWNADQGRTPAWNADQGRTPAWNADQGRTPAWNGDQGRKPDWSTGAPTPGMSAPTPARNPWDNDSKTPVWGSNNGASANTPYGETPYARTPGAFDAAPTPAFTPFTGAPTPGAFHSSWDEAATPAVGAPTPGVGWNDNGVDGEEGDGDDDDAASPQYAPDSPE</sequence>
<feature type="domain" description="KOW" evidence="10">
    <location>
        <begin position="418"/>
        <end position="445"/>
    </location>
</feature>
<evidence type="ECO:0000259" key="9">
    <source>
        <dbReference type="SMART" id="SM00738"/>
    </source>
</evidence>
<name>A0A1E4TG98_9ASCO</name>
<dbReference type="GO" id="GO:0003727">
    <property type="term" value="F:single-stranded RNA binding"/>
    <property type="evidence" value="ECO:0007669"/>
    <property type="project" value="EnsemblFungi"/>
</dbReference>
<dbReference type="GO" id="GO:0000993">
    <property type="term" value="F:RNA polymerase II complex binding"/>
    <property type="evidence" value="ECO:0007669"/>
    <property type="project" value="EnsemblFungi"/>
</dbReference>